<feature type="compositionally biased region" description="Low complexity" evidence="5">
    <location>
        <begin position="406"/>
        <end position="429"/>
    </location>
</feature>
<sequence length="1551" mass="171138">MYPPGYAARPFGYGPPRPFYPPYGPPSYGHIPPSFGRGGEEKRRPTLLRPQTFDQYMSQAEFPRNPEEDEALNKAMLARNQQIAPSSIEQSSATTLMTQVKAALETIISTQSIPSAKITEVKEVGSYKTGTMLTKKNIADLVLVFSTLPTHQTVKALGEKIVEILKETQSGEIFGVVPRDYGCEVAGTQAVLRLMITVPSELPLQLDSELHLKPEILKKNMDALRHAHWFDENAGQPAIKMMVRIIKDIKNRCAGLQPLDIWTIELLVKGTHKNILSDILPTGNEHNLRMRNATRRASAQSSSATVPSGQHLLGAPSAKPKHSFSGSSGGTKIKSRDRGCLHVGKAPASTGVLDSTGLIVIAPNSLASSPVSPLPLGASLSPSLHSMNAAAANVSQQMMTSGMGPGPANANPPASTTTISASASSADSTMAGQSGVSGENEGVNNRDDTNNALPFRPLARSRRPSSTTGFTVQKKKEKKKKGKESLGFALIRQLLQRLLPPERNRIYLPHLHLRPSRSNVASDEDHLPAAQSLPDRTASLSEATRPHPCALLDQPRIVSSKQIHHRNVLCHRRSLPLATSQSPALIHLIQLERRQPVALVAAQSSAQIAYAPLLQSKCICCGLSTASSECALNDLVDFSASRHELHAFSIGGLKQFHCRLHCSEWQPPFPLLCAYHDCHSLAAGWGLGPPTTSLEAAKPTGASQAQSPSEDDPGDGKANELLASCPAFRNELGTEPVRRLALSRPSAAQMYPVKSDDPLRSPHETWQREHTAAEAGVLEDVSNVYLGGRLCAARQPKVVIEPQDIGSYYFRHCFAGRPHIDYFGTDEQLGPMAISMVKETTERKEPGKTGIISNTLYRLIIRISDMMTMRVAVPEEALADSSQDKSTRSLMRELLELVCPQVHFGSLRPALPTQKVEDLLLKIDEQPIYTRYKVGVLYCKAGQSTEEQMYNNETSSPAFEEFLDFLGQRVRLKGFESYKGGLDTRGDTTGEHSIYTEYHSHEVMFHVSTMLPFTTNNRQQLSRKRHIGNDMVTIIFQEPGALPFSPITVRSHFQHVFIIVRVNNPCTDNVSYGVAVARAKDVPAFGPPIYRGATYQKCAEFHDFLLTKIINAENAVHRSSKFAAMAARTRREALKDLAENYVTAHPNEGPSRIASRFLGGSVKRKERPQPKPVLGPNVRGALSWLVDVHDHSFNQRISCVLGLSAESLVLLEIPSGAVLFATPTHAILGWVNTDVGLKIYYDHGDMLLMRCCTTEGNDRELHALLKRLAAVTNGEEAKEVMLRKPRPTDPFGFHLQEEGVVTDVEMYQTAWKGGLRQGSRIVEMEGIAVVTLSHDQMTSMSEERMQLRLMMIAPTADGNPRRGCEDPNCPAIKGQEVQILTPDTFAKQPLTYQEMFKIRNKELSSSPHNSPSNSFDERFSFNTKINKEGIQSPVDTTKEAKYSKKISTVSMASKNLKSVSLTNQNSEGDKEDWLSQLDEIEAGPFQDDASKFQWHLERIIKEKKDVEQQMAQLRSQLTAERRAHENTRKQLEMVQKYCQKLSSQPEGDEVL</sequence>
<dbReference type="GO" id="GO:0005096">
    <property type="term" value="F:GTPase activator activity"/>
    <property type="evidence" value="ECO:0007669"/>
    <property type="project" value="UniProtKB-KW"/>
</dbReference>
<feature type="compositionally biased region" description="Low complexity" evidence="5">
    <location>
        <begin position="295"/>
        <end position="305"/>
    </location>
</feature>
<dbReference type="GO" id="GO:0051056">
    <property type="term" value="P:regulation of small GTPase mediated signal transduction"/>
    <property type="evidence" value="ECO:0007669"/>
    <property type="project" value="InterPro"/>
</dbReference>
<dbReference type="GO" id="GO:0005737">
    <property type="term" value="C:cytoplasm"/>
    <property type="evidence" value="ECO:0007669"/>
    <property type="project" value="TreeGrafter"/>
</dbReference>
<keyword evidence="1" id="KW-0343">GTPase activation</keyword>
<dbReference type="InterPro" id="IPR036034">
    <property type="entry name" value="PDZ_sf"/>
</dbReference>
<protein>
    <submittedName>
        <fullName evidence="10">DZF domain-containing protein</fullName>
    </submittedName>
</protein>
<evidence type="ECO:0000256" key="5">
    <source>
        <dbReference type="SAM" id="MobiDB-lite"/>
    </source>
</evidence>
<dbReference type="Gene3D" id="2.30.42.10">
    <property type="match status" value="1"/>
</dbReference>
<dbReference type="InterPro" id="IPR043519">
    <property type="entry name" value="NT_sf"/>
</dbReference>
<dbReference type="SUPFAM" id="SSF81301">
    <property type="entry name" value="Nucleotidyltransferase"/>
    <property type="match status" value="1"/>
</dbReference>
<evidence type="ECO:0000259" key="8">
    <source>
        <dbReference type="PROSITE" id="PS51703"/>
    </source>
</evidence>
<dbReference type="Proteomes" id="UP000095284">
    <property type="component" value="Unplaced"/>
</dbReference>
<dbReference type="InterPro" id="IPR001478">
    <property type="entry name" value="PDZ"/>
</dbReference>
<dbReference type="SUPFAM" id="SSF50156">
    <property type="entry name" value="PDZ domain-like"/>
    <property type="match status" value="1"/>
</dbReference>
<dbReference type="InterPro" id="IPR000331">
    <property type="entry name" value="Rap/Ran_GAP_dom"/>
</dbReference>
<accession>A0A1I7RSG5</accession>
<evidence type="ECO:0000256" key="1">
    <source>
        <dbReference type="ARBA" id="ARBA00022468"/>
    </source>
</evidence>
<dbReference type="PROSITE" id="PS51703">
    <property type="entry name" value="DZF"/>
    <property type="match status" value="1"/>
</dbReference>
<reference evidence="10" key="1">
    <citation type="submission" date="2016-11" db="UniProtKB">
        <authorList>
            <consortium name="WormBaseParasite"/>
        </authorList>
    </citation>
    <scope>IDENTIFICATION</scope>
</reference>
<dbReference type="FunFam" id="3.40.50.11210:FF:000002">
    <property type="entry name" value="Signal-induced proliferation-associated 1-like protein 1"/>
    <property type="match status" value="1"/>
</dbReference>
<feature type="compositionally biased region" description="Basic residues" evidence="5">
    <location>
        <begin position="473"/>
        <end position="482"/>
    </location>
</feature>
<dbReference type="PANTHER" id="PTHR15711:SF22">
    <property type="entry name" value="RAP-GAP DOMAIN-CONTAINING PROTEIN"/>
    <property type="match status" value="1"/>
</dbReference>
<feature type="region of interest" description="Disordered" evidence="5">
    <location>
        <begin position="400"/>
        <end position="484"/>
    </location>
</feature>
<feature type="domain" description="DZF" evidence="8">
    <location>
        <begin position="44"/>
        <end position="400"/>
    </location>
</feature>
<evidence type="ECO:0000313" key="9">
    <source>
        <dbReference type="Proteomes" id="UP000095284"/>
    </source>
</evidence>
<dbReference type="SMART" id="SM00572">
    <property type="entry name" value="DZF"/>
    <property type="match status" value="1"/>
</dbReference>
<name>A0A1I7RSG5_BURXY</name>
<dbReference type="Gene3D" id="3.40.50.11210">
    <property type="entry name" value="Rap/Ran-GAP"/>
    <property type="match status" value="1"/>
</dbReference>
<dbReference type="PROSITE" id="PS50106">
    <property type="entry name" value="PDZ"/>
    <property type="match status" value="1"/>
</dbReference>
<dbReference type="Gene3D" id="3.30.460.10">
    <property type="entry name" value="Beta Polymerase, domain 2"/>
    <property type="match status" value="1"/>
</dbReference>
<dbReference type="PROSITE" id="PS50085">
    <property type="entry name" value="RAPGAP"/>
    <property type="match status" value="1"/>
</dbReference>
<keyword evidence="3 4" id="KW-0175">Coiled coil</keyword>
<keyword evidence="2" id="KW-0597">Phosphoprotein</keyword>
<dbReference type="InterPro" id="IPR035974">
    <property type="entry name" value="Rap/Ran-GAP_sf"/>
</dbReference>
<evidence type="ECO:0000259" key="6">
    <source>
        <dbReference type="PROSITE" id="PS50085"/>
    </source>
</evidence>
<dbReference type="InterPro" id="IPR049401">
    <property type="entry name" value="DZF_dom_N"/>
</dbReference>
<feature type="region of interest" description="Disordered" evidence="5">
    <location>
        <begin position="692"/>
        <end position="720"/>
    </location>
</feature>
<evidence type="ECO:0000259" key="7">
    <source>
        <dbReference type="PROSITE" id="PS50106"/>
    </source>
</evidence>
<proteinExistence type="predicted"/>
<feature type="domain" description="Rap-GAP" evidence="6">
    <location>
        <begin position="920"/>
        <end position="1137"/>
    </location>
</feature>
<feature type="coiled-coil region" evidence="4">
    <location>
        <begin position="1496"/>
        <end position="1534"/>
    </location>
</feature>
<evidence type="ECO:0000256" key="4">
    <source>
        <dbReference type="SAM" id="Coils"/>
    </source>
</evidence>
<feature type="region of interest" description="Disordered" evidence="5">
    <location>
        <begin position="293"/>
        <end position="338"/>
    </location>
</feature>
<dbReference type="Pfam" id="PF02145">
    <property type="entry name" value="Rap_GAP"/>
    <property type="match status" value="1"/>
</dbReference>
<dbReference type="PROSITE" id="PS50152">
    <property type="entry name" value="25A_SYNTH_3"/>
    <property type="match status" value="1"/>
</dbReference>
<dbReference type="eggNOG" id="KOG3686">
    <property type="taxonomic scope" value="Eukaryota"/>
</dbReference>
<dbReference type="SUPFAM" id="SSF111347">
    <property type="entry name" value="Rap/Ran-GAP"/>
    <property type="match status" value="1"/>
</dbReference>
<evidence type="ECO:0000256" key="3">
    <source>
        <dbReference type="ARBA" id="ARBA00023054"/>
    </source>
</evidence>
<dbReference type="InterPro" id="IPR050989">
    <property type="entry name" value="Rap1_Ran_GAP"/>
</dbReference>
<evidence type="ECO:0000256" key="2">
    <source>
        <dbReference type="ARBA" id="ARBA00022553"/>
    </source>
</evidence>
<feature type="domain" description="PDZ" evidence="7">
    <location>
        <begin position="1279"/>
        <end position="1340"/>
    </location>
</feature>
<dbReference type="WBParaSite" id="BXY_0366900.1">
    <property type="protein sequence ID" value="BXY_0366900.1"/>
    <property type="gene ID" value="BXY_0366900"/>
</dbReference>
<dbReference type="PANTHER" id="PTHR15711">
    <property type="entry name" value="RAP GTPASE-ACTIVATING PROTEIN"/>
    <property type="match status" value="1"/>
</dbReference>
<dbReference type="Pfam" id="PF07528">
    <property type="entry name" value="DZF_N"/>
    <property type="match status" value="1"/>
</dbReference>
<organism evidence="9 10">
    <name type="scientific">Bursaphelenchus xylophilus</name>
    <name type="common">Pinewood nematode worm</name>
    <name type="synonym">Aphelenchoides xylophilus</name>
    <dbReference type="NCBI Taxonomy" id="6326"/>
    <lineage>
        <taxon>Eukaryota</taxon>
        <taxon>Metazoa</taxon>
        <taxon>Ecdysozoa</taxon>
        <taxon>Nematoda</taxon>
        <taxon>Chromadorea</taxon>
        <taxon>Rhabditida</taxon>
        <taxon>Tylenchina</taxon>
        <taxon>Tylenchomorpha</taxon>
        <taxon>Aphelenchoidea</taxon>
        <taxon>Aphelenchoididae</taxon>
        <taxon>Bursaphelenchus</taxon>
    </lineage>
</organism>
<dbReference type="InterPro" id="IPR006561">
    <property type="entry name" value="DZF_dom"/>
</dbReference>
<evidence type="ECO:0000313" key="10">
    <source>
        <dbReference type="WBParaSite" id="BXY_0366900.1"/>
    </source>
</evidence>
<dbReference type="Gene3D" id="6.10.140.210">
    <property type="match status" value="1"/>
</dbReference>